<dbReference type="Proteomes" id="UP000001449">
    <property type="component" value="Chromosome 8"/>
</dbReference>
<proteinExistence type="inferred from homology"/>
<accession>B8C7F7</accession>
<feature type="signal peptide" evidence="4">
    <location>
        <begin position="1"/>
        <end position="23"/>
    </location>
</feature>
<dbReference type="InterPro" id="IPR009003">
    <property type="entry name" value="Peptidase_S1_PA"/>
</dbReference>
<name>B8C7F7_THAPS</name>
<dbReference type="CDD" id="cd00190">
    <property type="entry name" value="Tryp_SPc"/>
    <property type="match status" value="1"/>
</dbReference>
<feature type="chain" id="PRO_5002866360" evidence="4">
    <location>
        <begin position="24"/>
        <end position="460"/>
    </location>
</feature>
<dbReference type="HOGENOM" id="CLU_520262_0_0_1"/>
<dbReference type="EMBL" id="CM000644">
    <property type="protein sequence ID" value="EED90736.1"/>
    <property type="molecule type" value="Genomic_DNA"/>
</dbReference>
<dbReference type="SMART" id="SM00020">
    <property type="entry name" value="Tryp_SPc"/>
    <property type="match status" value="1"/>
</dbReference>
<dbReference type="InParanoid" id="B8C7F7"/>
<evidence type="ECO:0000256" key="4">
    <source>
        <dbReference type="SAM" id="SignalP"/>
    </source>
</evidence>
<dbReference type="FunFam" id="2.40.10.10:FF:000178">
    <property type="entry name" value="Trypsin-like serine protease"/>
    <property type="match status" value="1"/>
</dbReference>
<dbReference type="GO" id="GO:0006508">
    <property type="term" value="P:proteolysis"/>
    <property type="evidence" value="ECO:0007669"/>
    <property type="project" value="UniProtKB-KW"/>
</dbReference>
<dbReference type="OMA" id="YLMSEHT"/>
<keyword evidence="3" id="KW-1015">Disulfide bond</keyword>
<dbReference type="InterPro" id="IPR001254">
    <property type="entry name" value="Trypsin_dom"/>
</dbReference>
<dbReference type="STRING" id="35128.B8C7F7"/>
<reference evidence="6 7" key="2">
    <citation type="journal article" date="2008" name="Nature">
        <title>The Phaeodactylum genome reveals the evolutionary history of diatom genomes.</title>
        <authorList>
            <person name="Bowler C."/>
            <person name="Allen A.E."/>
            <person name="Badger J.H."/>
            <person name="Grimwood J."/>
            <person name="Jabbari K."/>
            <person name="Kuo A."/>
            <person name="Maheswari U."/>
            <person name="Martens C."/>
            <person name="Maumus F."/>
            <person name="Otillar R.P."/>
            <person name="Rayko E."/>
            <person name="Salamov A."/>
            <person name="Vandepoele K."/>
            <person name="Beszteri B."/>
            <person name="Gruber A."/>
            <person name="Heijde M."/>
            <person name="Katinka M."/>
            <person name="Mock T."/>
            <person name="Valentin K."/>
            <person name="Verret F."/>
            <person name="Berges J.A."/>
            <person name="Brownlee C."/>
            <person name="Cadoret J.P."/>
            <person name="Chiovitti A."/>
            <person name="Choi C.J."/>
            <person name="Coesel S."/>
            <person name="De Martino A."/>
            <person name="Detter J.C."/>
            <person name="Durkin C."/>
            <person name="Falciatore A."/>
            <person name="Fournet J."/>
            <person name="Haruta M."/>
            <person name="Huysman M.J."/>
            <person name="Jenkins B.D."/>
            <person name="Jiroutova K."/>
            <person name="Jorgensen R.E."/>
            <person name="Joubert Y."/>
            <person name="Kaplan A."/>
            <person name="Kroger N."/>
            <person name="Kroth P.G."/>
            <person name="La Roche J."/>
            <person name="Lindquist E."/>
            <person name="Lommer M."/>
            <person name="Martin-Jezequel V."/>
            <person name="Lopez P.J."/>
            <person name="Lucas S."/>
            <person name="Mangogna M."/>
            <person name="McGinnis K."/>
            <person name="Medlin L.K."/>
            <person name="Montsant A."/>
            <person name="Oudot-Le Secq M.P."/>
            <person name="Napoli C."/>
            <person name="Obornik M."/>
            <person name="Parker M.S."/>
            <person name="Petit J.L."/>
            <person name="Porcel B.M."/>
            <person name="Poulsen N."/>
            <person name="Robison M."/>
            <person name="Rychlewski L."/>
            <person name="Rynearson T.A."/>
            <person name="Schmutz J."/>
            <person name="Shapiro H."/>
            <person name="Siaut M."/>
            <person name="Stanley M."/>
            <person name="Sussman M.R."/>
            <person name="Taylor A.R."/>
            <person name="Vardi A."/>
            <person name="von Dassow P."/>
            <person name="Vyverman W."/>
            <person name="Willis A."/>
            <person name="Wyrwicz L.S."/>
            <person name="Rokhsar D.S."/>
            <person name="Weissenbach J."/>
            <person name="Armbrust E.V."/>
            <person name="Green B.R."/>
            <person name="Van de Peer Y."/>
            <person name="Grigoriev I.V."/>
        </authorList>
    </citation>
    <scope>NUCLEOTIDE SEQUENCE [LARGE SCALE GENOMIC DNA]</scope>
    <source>
        <strain evidence="6 7">CCMP1335</strain>
    </source>
</reference>
<dbReference type="Pfam" id="PF00089">
    <property type="entry name" value="Trypsin"/>
    <property type="match status" value="1"/>
</dbReference>
<dbReference type="InterPro" id="IPR050430">
    <property type="entry name" value="Peptidase_S1"/>
</dbReference>
<evidence type="ECO:0000256" key="3">
    <source>
        <dbReference type="ARBA" id="ARBA00023157"/>
    </source>
</evidence>
<dbReference type="KEGG" id="tps:THAPSDRAFT_269386"/>
<dbReference type="GO" id="GO:0004252">
    <property type="term" value="F:serine-type endopeptidase activity"/>
    <property type="evidence" value="ECO:0000318"/>
    <property type="project" value="GO_Central"/>
</dbReference>
<dbReference type="Gene3D" id="2.60.120.260">
    <property type="entry name" value="Galactose-binding domain-like"/>
    <property type="match status" value="1"/>
</dbReference>
<evidence type="ECO:0000259" key="5">
    <source>
        <dbReference type="PROSITE" id="PS50240"/>
    </source>
</evidence>
<dbReference type="PaxDb" id="35128-Thaps269386"/>
<dbReference type="AlphaFoldDB" id="B8C7F7"/>
<dbReference type="InterPro" id="IPR001314">
    <property type="entry name" value="Peptidase_S1A"/>
</dbReference>
<keyword evidence="7" id="KW-1185">Reference proteome</keyword>
<keyword evidence="4" id="KW-0732">Signal</keyword>
<dbReference type="InterPro" id="IPR018114">
    <property type="entry name" value="TRYPSIN_HIS"/>
</dbReference>
<evidence type="ECO:0000313" key="6">
    <source>
        <dbReference type="EMBL" id="EED90736.1"/>
    </source>
</evidence>
<sequence>MSNMRRLAFTILALVQLFAIASSQVRGGGDNNVALEKDEEERYLMSEHTRIIGGNQASAGSYSYAVSLQDSFGHFCGGSLIARDVVLTAAHCSGGSYSAIINRHDLTSKSTGDSIPMKKEVVHPNYNDRTTRNDFNLVFLERATDENVALVKVNSNDSLPSPGGSVVVMGWGDTTAADDKMWLSDTLRAVEVKVISNSECEKSEGEVNGFTDTYADQIFDSMLCASDPNQGECYACQGDSGGPLIQRGDSSNGSQDTIVGIVSWGIGCASPIFPGVYSRTSSAYSWIKQGSGNTSSKGNISSNNGNGWTKIVSEDFESGYGSFNDGGSDVAYYKNVKGRTGVIRIQDGNGRRSSVFSNKLDNSQTNFSQFRVNFSFFANSMETNDKFCLDYSVNGGTVWRKQKCWKSGTNFENLQWYDDMSISFTPPSGSDSLVIRFRCNGDSAQDDILIDSIEIEGTAL</sequence>
<gene>
    <name evidence="6" type="ORF">THAPSDRAFT_269386</name>
</gene>
<dbReference type="PANTHER" id="PTHR24276">
    <property type="entry name" value="POLYSERASE-RELATED"/>
    <property type="match status" value="1"/>
</dbReference>
<organism evidence="6 7">
    <name type="scientific">Thalassiosira pseudonana</name>
    <name type="common">Marine diatom</name>
    <name type="synonym">Cyclotella nana</name>
    <dbReference type="NCBI Taxonomy" id="35128"/>
    <lineage>
        <taxon>Eukaryota</taxon>
        <taxon>Sar</taxon>
        <taxon>Stramenopiles</taxon>
        <taxon>Ochrophyta</taxon>
        <taxon>Bacillariophyta</taxon>
        <taxon>Coscinodiscophyceae</taxon>
        <taxon>Thalassiosirophycidae</taxon>
        <taxon>Thalassiosirales</taxon>
        <taxon>Thalassiosiraceae</taxon>
        <taxon>Thalassiosira</taxon>
    </lineage>
</organism>
<dbReference type="PROSITE" id="PS50240">
    <property type="entry name" value="TRYPSIN_DOM"/>
    <property type="match status" value="1"/>
</dbReference>
<evidence type="ECO:0000256" key="2">
    <source>
        <dbReference type="ARBA" id="ARBA00023026"/>
    </source>
</evidence>
<dbReference type="GeneID" id="7449874"/>
<dbReference type="Gene3D" id="2.40.10.10">
    <property type="entry name" value="Trypsin-like serine proteases"/>
    <property type="match status" value="1"/>
</dbReference>
<evidence type="ECO:0000313" key="7">
    <source>
        <dbReference type="Proteomes" id="UP000001449"/>
    </source>
</evidence>
<reference evidence="6 7" key="1">
    <citation type="journal article" date="2004" name="Science">
        <title>The genome of the diatom Thalassiosira pseudonana: ecology, evolution, and metabolism.</title>
        <authorList>
            <person name="Armbrust E.V."/>
            <person name="Berges J.A."/>
            <person name="Bowler C."/>
            <person name="Green B.R."/>
            <person name="Martinez D."/>
            <person name="Putnam N.H."/>
            <person name="Zhou S."/>
            <person name="Allen A.E."/>
            <person name="Apt K.E."/>
            <person name="Bechner M."/>
            <person name="Brzezinski M.A."/>
            <person name="Chaal B.K."/>
            <person name="Chiovitti A."/>
            <person name="Davis A.K."/>
            <person name="Demarest M.S."/>
            <person name="Detter J.C."/>
            <person name="Glavina T."/>
            <person name="Goodstein D."/>
            <person name="Hadi M.Z."/>
            <person name="Hellsten U."/>
            <person name="Hildebrand M."/>
            <person name="Jenkins B.D."/>
            <person name="Jurka J."/>
            <person name="Kapitonov V.V."/>
            <person name="Kroger N."/>
            <person name="Lau W.W."/>
            <person name="Lane T.W."/>
            <person name="Larimer F.W."/>
            <person name="Lippmeier J.C."/>
            <person name="Lucas S."/>
            <person name="Medina M."/>
            <person name="Montsant A."/>
            <person name="Obornik M."/>
            <person name="Parker M.S."/>
            <person name="Palenik B."/>
            <person name="Pazour G.J."/>
            <person name="Richardson P.M."/>
            <person name="Rynearson T.A."/>
            <person name="Saito M.A."/>
            <person name="Schwartz D.C."/>
            <person name="Thamatrakoln K."/>
            <person name="Valentin K."/>
            <person name="Vardi A."/>
            <person name="Wilkerson F.P."/>
            <person name="Rokhsar D.S."/>
        </authorList>
    </citation>
    <scope>NUCLEOTIDE SEQUENCE [LARGE SCALE GENOMIC DNA]</scope>
    <source>
        <strain evidence="6 7">CCMP1335</strain>
    </source>
</reference>
<evidence type="ECO:0000256" key="1">
    <source>
        <dbReference type="ARBA" id="ARBA00007664"/>
    </source>
</evidence>
<dbReference type="PROSITE" id="PS00134">
    <property type="entry name" value="TRYPSIN_HIS"/>
    <property type="match status" value="1"/>
</dbReference>
<dbReference type="PANTHER" id="PTHR24276:SF91">
    <property type="entry name" value="AT26814P-RELATED"/>
    <property type="match status" value="1"/>
</dbReference>
<feature type="domain" description="Peptidase S1" evidence="5">
    <location>
        <begin position="51"/>
        <end position="292"/>
    </location>
</feature>
<keyword evidence="2" id="KW-0843">Virulence</keyword>
<dbReference type="InterPro" id="IPR043504">
    <property type="entry name" value="Peptidase_S1_PA_chymotrypsin"/>
</dbReference>
<dbReference type="eggNOG" id="KOG3627">
    <property type="taxonomic scope" value="Eukaryota"/>
</dbReference>
<comment type="similarity">
    <text evidence="1">Belongs to the peptidase S1 family.</text>
</comment>
<dbReference type="RefSeq" id="XP_002291885.1">
    <property type="nucleotide sequence ID" value="XM_002291849.1"/>
</dbReference>
<protein>
    <submittedName>
        <fullName evidence="6">Trypsin-like serine protease</fullName>
    </submittedName>
</protein>
<dbReference type="PRINTS" id="PR00722">
    <property type="entry name" value="CHYMOTRYPSIN"/>
</dbReference>
<dbReference type="SUPFAM" id="SSF50494">
    <property type="entry name" value="Trypsin-like serine proteases"/>
    <property type="match status" value="1"/>
</dbReference>